<sequence length="247" mass="29043">VQITASSQKVINEKRLKNKSDKLKSGLQCFDFDNETATSKSMKNWDQAQKEIYKYSQEASKNIDPLEYWRINNETFPVLYYIAKLLFCIRASSVPAENLFSHTGYNVWDRRNRISPQRVDKIMFNKDDLIVDKFKDFKIGGENDHDWSLNFTQKNGYKLYSNGYCYVVDKPKRELVAEASRIYWRCEFYHECGGRGVSSGLKLPFKETKKHNEWHKSKPESKVYFDSKILLNGIIKNSHEPPRAIIR</sequence>
<evidence type="ECO:0000259" key="5">
    <source>
        <dbReference type="Pfam" id="PF05699"/>
    </source>
</evidence>
<keyword evidence="3" id="KW-0862">Zinc</keyword>
<dbReference type="EMBL" id="CAJNOC010008246">
    <property type="protein sequence ID" value="CAF1112539.1"/>
    <property type="molecule type" value="Genomic_DNA"/>
</dbReference>
<evidence type="ECO:0000259" key="4">
    <source>
        <dbReference type="Pfam" id="PF04500"/>
    </source>
</evidence>
<gene>
    <name evidence="6" type="ORF">OXX778_LOCUS21685</name>
</gene>
<organism evidence="6 7">
    <name type="scientific">Brachionus calyciflorus</name>
    <dbReference type="NCBI Taxonomy" id="104777"/>
    <lineage>
        <taxon>Eukaryota</taxon>
        <taxon>Metazoa</taxon>
        <taxon>Spiralia</taxon>
        <taxon>Gnathifera</taxon>
        <taxon>Rotifera</taxon>
        <taxon>Eurotatoria</taxon>
        <taxon>Monogononta</taxon>
        <taxon>Pseudotrocha</taxon>
        <taxon>Ploima</taxon>
        <taxon>Brachionidae</taxon>
        <taxon>Brachionus</taxon>
    </lineage>
</organism>
<accession>A0A814PZU4</accession>
<evidence type="ECO:0000256" key="2">
    <source>
        <dbReference type="ARBA" id="ARBA00022771"/>
    </source>
</evidence>
<feature type="non-terminal residue" evidence="6">
    <location>
        <position position="1"/>
    </location>
</feature>
<dbReference type="AlphaFoldDB" id="A0A814PZU4"/>
<keyword evidence="2" id="KW-0863">Zinc-finger</keyword>
<evidence type="ECO:0000313" key="6">
    <source>
        <dbReference type="EMBL" id="CAF1112539.1"/>
    </source>
</evidence>
<dbReference type="SUPFAM" id="SSF53098">
    <property type="entry name" value="Ribonuclease H-like"/>
    <property type="match status" value="1"/>
</dbReference>
<feature type="non-terminal residue" evidence="6">
    <location>
        <position position="247"/>
    </location>
</feature>
<keyword evidence="1" id="KW-0479">Metal-binding</keyword>
<proteinExistence type="predicted"/>
<dbReference type="InterPro" id="IPR012337">
    <property type="entry name" value="RNaseH-like_sf"/>
</dbReference>
<dbReference type="InterPro" id="IPR007588">
    <property type="entry name" value="Znf_FLYWCH"/>
</dbReference>
<evidence type="ECO:0000256" key="3">
    <source>
        <dbReference type="ARBA" id="ARBA00022833"/>
    </source>
</evidence>
<keyword evidence="7" id="KW-1185">Reference proteome</keyword>
<dbReference type="Gene3D" id="2.20.25.240">
    <property type="match status" value="1"/>
</dbReference>
<dbReference type="GO" id="GO:0008270">
    <property type="term" value="F:zinc ion binding"/>
    <property type="evidence" value="ECO:0007669"/>
    <property type="project" value="UniProtKB-KW"/>
</dbReference>
<dbReference type="PANTHER" id="PTHR47611:SF3">
    <property type="entry name" value="HAT C-TERMINAL DIMERISATION DOMAIN-CONTAINING PROTEIN"/>
    <property type="match status" value="1"/>
</dbReference>
<dbReference type="PANTHER" id="PTHR47611">
    <property type="entry name" value="HAT DIMERISATION DOMAIN, C-TERMINAL"/>
    <property type="match status" value="1"/>
</dbReference>
<feature type="domain" description="FLYWCH-type" evidence="4">
    <location>
        <begin position="152"/>
        <end position="199"/>
    </location>
</feature>
<feature type="domain" description="HAT C-terminal dimerisation" evidence="5">
    <location>
        <begin position="57"/>
        <end position="129"/>
    </location>
</feature>
<dbReference type="InterPro" id="IPR008906">
    <property type="entry name" value="HATC_C_dom"/>
</dbReference>
<evidence type="ECO:0000313" key="7">
    <source>
        <dbReference type="Proteomes" id="UP000663879"/>
    </source>
</evidence>
<name>A0A814PZU4_9BILA</name>
<dbReference type="Pfam" id="PF05699">
    <property type="entry name" value="Dimer_Tnp_hAT"/>
    <property type="match status" value="1"/>
</dbReference>
<evidence type="ECO:0000256" key="1">
    <source>
        <dbReference type="ARBA" id="ARBA00022723"/>
    </source>
</evidence>
<dbReference type="Proteomes" id="UP000663879">
    <property type="component" value="Unassembled WGS sequence"/>
</dbReference>
<dbReference type="OrthoDB" id="10013829at2759"/>
<evidence type="ECO:0008006" key="8">
    <source>
        <dbReference type="Google" id="ProtNLM"/>
    </source>
</evidence>
<dbReference type="GO" id="GO:0046983">
    <property type="term" value="F:protein dimerization activity"/>
    <property type="evidence" value="ECO:0007669"/>
    <property type="project" value="InterPro"/>
</dbReference>
<comment type="caution">
    <text evidence="6">The sequence shown here is derived from an EMBL/GenBank/DDBJ whole genome shotgun (WGS) entry which is preliminary data.</text>
</comment>
<dbReference type="Pfam" id="PF04500">
    <property type="entry name" value="FLYWCH"/>
    <property type="match status" value="1"/>
</dbReference>
<protein>
    <recommendedName>
        <fullName evidence="8">HAT C-terminal dimerisation domain-containing protein</fullName>
    </recommendedName>
</protein>
<reference evidence="6" key="1">
    <citation type="submission" date="2021-02" db="EMBL/GenBank/DDBJ databases">
        <authorList>
            <person name="Nowell W R."/>
        </authorList>
    </citation>
    <scope>NUCLEOTIDE SEQUENCE</scope>
    <source>
        <strain evidence="6">Ploen Becks lab</strain>
    </source>
</reference>